<feature type="coiled-coil region" evidence="1">
    <location>
        <begin position="16"/>
        <end position="104"/>
    </location>
</feature>
<accession>A0A1Y2J601</accession>
<evidence type="ECO:0000313" key="2">
    <source>
        <dbReference type="EMBL" id="OSJ21227.1"/>
    </source>
</evidence>
<name>A0A1Y2J601_BRAJP</name>
<dbReference type="Proteomes" id="UP000193335">
    <property type="component" value="Unassembled WGS sequence"/>
</dbReference>
<gene>
    <name evidence="2" type="ORF">BSZ19_48230</name>
</gene>
<dbReference type="AlphaFoldDB" id="A0A1Y2J601"/>
<evidence type="ECO:0000256" key="1">
    <source>
        <dbReference type="SAM" id="Coils"/>
    </source>
</evidence>
<keyword evidence="1" id="KW-0175">Coiled coil</keyword>
<dbReference type="RefSeq" id="WP_085405596.1">
    <property type="nucleotide sequence ID" value="NZ_NAFL01000287.1"/>
</dbReference>
<evidence type="ECO:0000313" key="3">
    <source>
        <dbReference type="Proteomes" id="UP000193335"/>
    </source>
</evidence>
<sequence length="220" mass="23573">MGIFKPTPEKTIQRDIDAATANRDRLSAKLAECEQAIGRHATAAKDSALSGDDAGLDAAEGSLRAAQDRAATLKTALTEINQELANLERDKEEAADKKLRAETAAEIDRLIGKLTEVGTEFNQTAVRLSEHTARAVPLVYEALGLDRFMATCQAEVPAALELVATLLRAHADAVIAGTAPATLPPGEDQHVPAPAQAPMEPHFKYRPMKPKPSFNGFVRT</sequence>
<organism evidence="2 3">
    <name type="scientific">Bradyrhizobium japonicum</name>
    <dbReference type="NCBI Taxonomy" id="375"/>
    <lineage>
        <taxon>Bacteria</taxon>
        <taxon>Pseudomonadati</taxon>
        <taxon>Pseudomonadota</taxon>
        <taxon>Alphaproteobacteria</taxon>
        <taxon>Hyphomicrobiales</taxon>
        <taxon>Nitrobacteraceae</taxon>
        <taxon>Bradyrhizobium</taxon>
    </lineage>
</organism>
<comment type="caution">
    <text evidence="2">The sequence shown here is derived from an EMBL/GenBank/DDBJ whole genome shotgun (WGS) entry which is preliminary data.</text>
</comment>
<protein>
    <submittedName>
        <fullName evidence="2">Uncharacterized protein</fullName>
    </submittedName>
</protein>
<dbReference type="EMBL" id="NAFL01000287">
    <property type="protein sequence ID" value="OSJ21227.1"/>
    <property type="molecule type" value="Genomic_DNA"/>
</dbReference>
<reference evidence="2 3" key="1">
    <citation type="submission" date="2017-03" db="EMBL/GenBank/DDBJ databases">
        <title>Whole genome sequences of fourteen strains of Bradyrhizobium canariense and one strain of Bradyrhizobium japonicum isolated from Lupinus (Papilionoideae: Genisteae) species in Algeria.</title>
        <authorList>
            <person name="Crovadore J."/>
            <person name="Chekireb D."/>
            <person name="Brachmann A."/>
            <person name="Chablais R."/>
            <person name="Cochard B."/>
            <person name="Lefort F."/>
        </authorList>
    </citation>
    <scope>NUCLEOTIDE SEQUENCE [LARGE SCALE GENOMIC DNA]</scope>
    <source>
        <strain evidence="2 3">UBMA197</strain>
    </source>
</reference>
<proteinExistence type="predicted"/>